<evidence type="ECO:0000256" key="2">
    <source>
        <dbReference type="ARBA" id="ARBA00022448"/>
    </source>
</evidence>
<dbReference type="AlphaFoldDB" id="A0A7J5BBH3"/>
<gene>
    <name evidence="8" type="ORF">F8O05_06290</name>
</gene>
<dbReference type="GO" id="GO:0046677">
    <property type="term" value="P:response to antibiotic"/>
    <property type="evidence" value="ECO:0007669"/>
    <property type="project" value="UniProtKB-KW"/>
</dbReference>
<keyword evidence="9" id="KW-1185">Reference proteome</keyword>
<dbReference type="PROSITE" id="PS50893">
    <property type="entry name" value="ABC_TRANSPORTER_2"/>
    <property type="match status" value="1"/>
</dbReference>
<dbReference type="SMART" id="SM00382">
    <property type="entry name" value="AAA"/>
    <property type="match status" value="1"/>
</dbReference>
<dbReference type="InterPro" id="IPR050763">
    <property type="entry name" value="ABC_transporter_ATP-binding"/>
</dbReference>
<feature type="domain" description="ABC transporter" evidence="7">
    <location>
        <begin position="45"/>
        <end position="275"/>
    </location>
</feature>
<evidence type="ECO:0000256" key="4">
    <source>
        <dbReference type="ARBA" id="ARBA00022840"/>
    </source>
</evidence>
<accession>A0A7J5BBH3</accession>
<dbReference type="PANTHER" id="PTHR42711:SF19">
    <property type="entry name" value="DOXORUBICIN RESISTANCE ATP-BINDING PROTEIN DRRA"/>
    <property type="match status" value="1"/>
</dbReference>
<keyword evidence="4 8" id="KW-0067">ATP-binding</keyword>
<dbReference type="Pfam" id="PF00005">
    <property type="entry name" value="ABC_tran"/>
    <property type="match status" value="1"/>
</dbReference>
<comment type="caution">
    <text evidence="8">The sequence shown here is derived from an EMBL/GenBank/DDBJ whole genome shotgun (WGS) entry which is preliminary data.</text>
</comment>
<keyword evidence="3" id="KW-0547">Nucleotide-binding</keyword>
<evidence type="ECO:0000313" key="9">
    <source>
        <dbReference type="Proteomes" id="UP000433493"/>
    </source>
</evidence>
<dbReference type="CDD" id="cd03230">
    <property type="entry name" value="ABC_DR_subfamily_A"/>
    <property type="match status" value="1"/>
</dbReference>
<dbReference type="PANTHER" id="PTHR42711">
    <property type="entry name" value="ABC TRANSPORTER ATP-BINDING PROTEIN"/>
    <property type="match status" value="1"/>
</dbReference>
<dbReference type="InterPro" id="IPR027417">
    <property type="entry name" value="P-loop_NTPase"/>
</dbReference>
<feature type="compositionally biased region" description="Basic and acidic residues" evidence="6">
    <location>
        <begin position="1"/>
        <end position="12"/>
    </location>
</feature>
<evidence type="ECO:0000259" key="7">
    <source>
        <dbReference type="PROSITE" id="PS50893"/>
    </source>
</evidence>
<dbReference type="SUPFAM" id="SSF52540">
    <property type="entry name" value="P-loop containing nucleoside triphosphate hydrolases"/>
    <property type="match status" value="1"/>
</dbReference>
<keyword evidence="5" id="KW-0046">Antibiotic resistance</keyword>
<organism evidence="8 9">
    <name type="scientific">Gulosibacter chungangensis</name>
    <dbReference type="NCBI Taxonomy" id="979746"/>
    <lineage>
        <taxon>Bacteria</taxon>
        <taxon>Bacillati</taxon>
        <taxon>Actinomycetota</taxon>
        <taxon>Actinomycetes</taxon>
        <taxon>Micrococcales</taxon>
        <taxon>Microbacteriaceae</taxon>
        <taxon>Gulosibacter</taxon>
    </lineage>
</organism>
<evidence type="ECO:0000313" key="8">
    <source>
        <dbReference type="EMBL" id="KAB1643493.1"/>
    </source>
</evidence>
<evidence type="ECO:0000256" key="6">
    <source>
        <dbReference type="SAM" id="MobiDB-lite"/>
    </source>
</evidence>
<proteinExistence type="predicted"/>
<feature type="region of interest" description="Disordered" evidence="6">
    <location>
        <begin position="1"/>
        <end position="41"/>
    </location>
</feature>
<dbReference type="Gene3D" id="3.40.50.300">
    <property type="entry name" value="P-loop containing nucleotide triphosphate hydrolases"/>
    <property type="match status" value="1"/>
</dbReference>
<evidence type="ECO:0000256" key="3">
    <source>
        <dbReference type="ARBA" id="ARBA00022741"/>
    </source>
</evidence>
<dbReference type="GO" id="GO:0005886">
    <property type="term" value="C:plasma membrane"/>
    <property type="evidence" value="ECO:0007669"/>
    <property type="project" value="UniProtKB-SubCell"/>
</dbReference>
<feature type="compositionally biased region" description="Polar residues" evidence="6">
    <location>
        <begin position="14"/>
        <end position="23"/>
    </location>
</feature>
<protein>
    <submittedName>
        <fullName evidence="8">ABC transporter ATP-binding protein</fullName>
    </submittedName>
</protein>
<dbReference type="OrthoDB" id="9804819at2"/>
<comment type="subcellular location">
    <subcellularLocation>
        <location evidence="1">Cell membrane</location>
        <topology evidence="1">Peripheral membrane protein</topology>
    </subcellularLocation>
</comment>
<reference evidence="8 9" key="1">
    <citation type="submission" date="2019-09" db="EMBL/GenBank/DDBJ databases">
        <title>Phylogeny of genus Pseudoclavibacter and closely related genus.</title>
        <authorList>
            <person name="Li Y."/>
        </authorList>
    </citation>
    <scope>NUCLEOTIDE SEQUENCE [LARGE SCALE GENOMIC DNA]</scope>
    <source>
        <strain evidence="8 9">KCTC 13959</strain>
    </source>
</reference>
<dbReference type="InterPro" id="IPR003439">
    <property type="entry name" value="ABC_transporter-like_ATP-bd"/>
</dbReference>
<dbReference type="GO" id="GO:0005524">
    <property type="term" value="F:ATP binding"/>
    <property type="evidence" value="ECO:0007669"/>
    <property type="project" value="UniProtKB-KW"/>
</dbReference>
<sequence length="293" mass="32388">MSTEAEWKHEQDTDTTSQESAMTSKHDETVSPAVDAEEQGDDVALRLNGLTKRFGRTTAVEDISYTVQRGSFSSIVGPNGAGKTTTLSMISGLLPPSSGSVEVLGDDVWRDRQAAQQRIGTLPDRLRMFEQLTGAQYLSYVGSIRGLKKQEVLERTENLIDAFDLRDNVNRLVVDYSSGLRKKLGLAATLIHNPELLVLDEPLDAIDPVSANTIVEVLETFTERGGTVLLSSHSMDFVQRVCDHIAVIVDGQLIAEGDMDEVRGELTLEERFRHIVRGPEESEGLDWLDISFR</sequence>
<dbReference type="Proteomes" id="UP000433493">
    <property type="component" value="Unassembled WGS sequence"/>
</dbReference>
<dbReference type="EMBL" id="WBKB01000003">
    <property type="protein sequence ID" value="KAB1643493.1"/>
    <property type="molecule type" value="Genomic_DNA"/>
</dbReference>
<dbReference type="RefSeq" id="WP_158051908.1">
    <property type="nucleotide sequence ID" value="NZ_WBKB01000003.1"/>
</dbReference>
<evidence type="ECO:0000256" key="1">
    <source>
        <dbReference type="ARBA" id="ARBA00004202"/>
    </source>
</evidence>
<name>A0A7J5BBH3_9MICO</name>
<evidence type="ECO:0000256" key="5">
    <source>
        <dbReference type="ARBA" id="ARBA00023251"/>
    </source>
</evidence>
<dbReference type="InterPro" id="IPR003593">
    <property type="entry name" value="AAA+_ATPase"/>
</dbReference>
<keyword evidence="2" id="KW-0813">Transport</keyword>
<dbReference type="GO" id="GO:0016887">
    <property type="term" value="F:ATP hydrolysis activity"/>
    <property type="evidence" value="ECO:0007669"/>
    <property type="project" value="InterPro"/>
</dbReference>